<dbReference type="EMBL" id="MPIN01000002">
    <property type="protein sequence ID" value="OJH41096.1"/>
    <property type="molecule type" value="Genomic_DNA"/>
</dbReference>
<accession>A0A1L9BFV7</accession>
<evidence type="ECO:0000313" key="1">
    <source>
        <dbReference type="EMBL" id="OJH41096.1"/>
    </source>
</evidence>
<name>A0A1L9BFV7_9BACT</name>
<dbReference type="STRING" id="83449.BON30_09350"/>
<sequence length="218" mass="24702">MLYVLLGACVTTPVPAQREGLAPTPMVSWEEARGDPACVIPACDEARCTLWRCQTLEEEGAASVVLARGTVGLRPPPMAHPGRWWGRTLAAPTGVEPVFEIPWHHWNTRGQFARKERSLSCIPPPEPLEKHHIFPQQPELVNWFKLKQIDIHAYTIPLPRSFHAGLHSGGPQGGQWNQAWREFRKENIGATQEEIWQFAFTLMSRFGVNAQFVPYYCR</sequence>
<dbReference type="Proteomes" id="UP000182229">
    <property type="component" value="Unassembled WGS sequence"/>
</dbReference>
<comment type="caution">
    <text evidence="1">The sequence shown here is derived from an EMBL/GenBank/DDBJ whole genome shotgun (WGS) entry which is preliminary data.</text>
</comment>
<evidence type="ECO:0000313" key="2">
    <source>
        <dbReference type="Proteomes" id="UP000182229"/>
    </source>
</evidence>
<dbReference type="Pfam" id="PF09533">
    <property type="entry name" value="DUF2380"/>
    <property type="match status" value="1"/>
</dbReference>
<dbReference type="NCBIfam" id="TIGR02269">
    <property type="entry name" value="TIGR02269 family lipoprotein"/>
    <property type="match status" value="1"/>
</dbReference>
<protein>
    <recommendedName>
        <fullName evidence="3">Lipoprotein</fullName>
    </recommendedName>
</protein>
<reference evidence="2" key="1">
    <citation type="submission" date="2016-11" db="EMBL/GenBank/DDBJ databases">
        <authorList>
            <person name="Shukria A."/>
            <person name="Stevens D.C."/>
        </authorList>
    </citation>
    <scope>NUCLEOTIDE SEQUENCE [LARGE SCALE GENOMIC DNA]</scope>
    <source>
        <strain evidence="2">Cbfe23</strain>
    </source>
</reference>
<reference evidence="1 2" key="2">
    <citation type="submission" date="2016-12" db="EMBL/GenBank/DDBJ databases">
        <title>Draft Genome Sequence of Cystobacter ferrugineus Strain Cbfe23.</title>
        <authorList>
            <person name="Akbar S."/>
            <person name="Dowd S.E."/>
            <person name="Stevens D.C."/>
        </authorList>
    </citation>
    <scope>NUCLEOTIDE SEQUENCE [LARGE SCALE GENOMIC DNA]</scope>
    <source>
        <strain evidence="1 2">Cbfe23</strain>
    </source>
</reference>
<gene>
    <name evidence="1" type="ORF">BON30_09350</name>
</gene>
<keyword evidence="2" id="KW-1185">Reference proteome</keyword>
<dbReference type="InterPro" id="IPR011755">
    <property type="entry name" value="CHP02269_MYXXA"/>
</dbReference>
<evidence type="ECO:0008006" key="3">
    <source>
        <dbReference type="Google" id="ProtNLM"/>
    </source>
</evidence>
<proteinExistence type="predicted"/>
<dbReference type="AlphaFoldDB" id="A0A1L9BFV7"/>
<organism evidence="1 2">
    <name type="scientific">Cystobacter ferrugineus</name>
    <dbReference type="NCBI Taxonomy" id="83449"/>
    <lineage>
        <taxon>Bacteria</taxon>
        <taxon>Pseudomonadati</taxon>
        <taxon>Myxococcota</taxon>
        <taxon>Myxococcia</taxon>
        <taxon>Myxococcales</taxon>
        <taxon>Cystobacterineae</taxon>
        <taxon>Archangiaceae</taxon>
        <taxon>Cystobacter</taxon>
    </lineage>
</organism>